<evidence type="ECO:0000256" key="1">
    <source>
        <dbReference type="SAM" id="MobiDB-lite"/>
    </source>
</evidence>
<protein>
    <submittedName>
        <fullName evidence="2">Uncharacterized protein</fullName>
    </submittedName>
</protein>
<feature type="region of interest" description="Disordered" evidence="1">
    <location>
        <begin position="1"/>
        <end position="32"/>
    </location>
</feature>
<evidence type="ECO:0000313" key="2">
    <source>
        <dbReference type="EMBL" id="EJK70631.1"/>
    </source>
</evidence>
<feature type="non-terminal residue" evidence="2">
    <location>
        <position position="32"/>
    </location>
</feature>
<proteinExistence type="predicted"/>
<organism evidence="2 3">
    <name type="scientific">Thalassiosira oceanica</name>
    <name type="common">Marine diatom</name>
    <dbReference type="NCBI Taxonomy" id="159749"/>
    <lineage>
        <taxon>Eukaryota</taxon>
        <taxon>Sar</taxon>
        <taxon>Stramenopiles</taxon>
        <taxon>Ochrophyta</taxon>
        <taxon>Bacillariophyta</taxon>
        <taxon>Coscinodiscophyceae</taxon>
        <taxon>Thalassiosirophycidae</taxon>
        <taxon>Thalassiosirales</taxon>
        <taxon>Thalassiosiraceae</taxon>
        <taxon>Thalassiosira</taxon>
    </lineage>
</organism>
<dbReference type="EMBL" id="AGNL01008276">
    <property type="protein sequence ID" value="EJK70631.1"/>
    <property type="molecule type" value="Genomic_DNA"/>
</dbReference>
<sequence>MMKGSSPDETNAAGRVTSVHQQERGSADQPDQ</sequence>
<dbReference type="AlphaFoldDB" id="K0TB16"/>
<keyword evidence="3" id="KW-1185">Reference proteome</keyword>
<evidence type="ECO:0000313" key="3">
    <source>
        <dbReference type="Proteomes" id="UP000266841"/>
    </source>
</evidence>
<dbReference type="Proteomes" id="UP000266841">
    <property type="component" value="Unassembled WGS sequence"/>
</dbReference>
<reference evidence="2 3" key="1">
    <citation type="journal article" date="2012" name="Genome Biol.">
        <title>Genome and low-iron response of an oceanic diatom adapted to chronic iron limitation.</title>
        <authorList>
            <person name="Lommer M."/>
            <person name="Specht M."/>
            <person name="Roy A.S."/>
            <person name="Kraemer L."/>
            <person name="Andreson R."/>
            <person name="Gutowska M.A."/>
            <person name="Wolf J."/>
            <person name="Bergner S.V."/>
            <person name="Schilhabel M.B."/>
            <person name="Klostermeier U.C."/>
            <person name="Beiko R.G."/>
            <person name="Rosenstiel P."/>
            <person name="Hippler M."/>
            <person name="Laroche J."/>
        </authorList>
    </citation>
    <scope>NUCLEOTIDE SEQUENCE [LARGE SCALE GENOMIC DNA]</scope>
    <source>
        <strain evidence="2 3">CCMP1005</strain>
    </source>
</reference>
<name>K0TB16_THAOC</name>
<gene>
    <name evidence="2" type="ORF">THAOC_07993</name>
</gene>
<dbReference type="OrthoDB" id="188207at2759"/>
<comment type="caution">
    <text evidence="2">The sequence shown here is derived from an EMBL/GenBank/DDBJ whole genome shotgun (WGS) entry which is preliminary data.</text>
</comment>
<accession>K0TB16</accession>